<evidence type="ECO:0000313" key="1">
    <source>
        <dbReference type="EMBL" id="KAG0434638.1"/>
    </source>
</evidence>
<reference evidence="1 2" key="1">
    <citation type="journal article" date="2020" name="Cell">
        <title>Large-Scale Comparative Analyses of Tick Genomes Elucidate Their Genetic Diversity and Vector Capacities.</title>
        <authorList>
            <consortium name="Tick Genome and Microbiome Consortium (TIGMIC)"/>
            <person name="Jia N."/>
            <person name="Wang J."/>
            <person name="Shi W."/>
            <person name="Du L."/>
            <person name="Sun Y."/>
            <person name="Zhan W."/>
            <person name="Jiang J.F."/>
            <person name="Wang Q."/>
            <person name="Zhang B."/>
            <person name="Ji P."/>
            <person name="Bell-Sakyi L."/>
            <person name="Cui X.M."/>
            <person name="Yuan T.T."/>
            <person name="Jiang B.G."/>
            <person name="Yang W.F."/>
            <person name="Lam T.T."/>
            <person name="Chang Q.C."/>
            <person name="Ding S.J."/>
            <person name="Wang X.J."/>
            <person name="Zhu J.G."/>
            <person name="Ruan X.D."/>
            <person name="Zhao L."/>
            <person name="Wei J.T."/>
            <person name="Ye R.Z."/>
            <person name="Que T.C."/>
            <person name="Du C.H."/>
            <person name="Zhou Y.H."/>
            <person name="Cheng J.X."/>
            <person name="Dai P.F."/>
            <person name="Guo W.B."/>
            <person name="Han X.H."/>
            <person name="Huang E.J."/>
            <person name="Li L.F."/>
            <person name="Wei W."/>
            <person name="Gao Y.C."/>
            <person name="Liu J.Z."/>
            <person name="Shao H.Z."/>
            <person name="Wang X."/>
            <person name="Wang C.C."/>
            <person name="Yang T.C."/>
            <person name="Huo Q.B."/>
            <person name="Li W."/>
            <person name="Chen H.Y."/>
            <person name="Chen S.E."/>
            <person name="Zhou L.G."/>
            <person name="Ni X.B."/>
            <person name="Tian J.H."/>
            <person name="Sheng Y."/>
            <person name="Liu T."/>
            <person name="Pan Y.S."/>
            <person name="Xia L.Y."/>
            <person name="Li J."/>
            <person name="Zhao F."/>
            <person name="Cao W.C."/>
        </authorList>
    </citation>
    <scope>NUCLEOTIDE SEQUENCE [LARGE SCALE GENOMIC DNA]</scope>
    <source>
        <strain evidence="1">Iper-2018</strain>
    </source>
</reference>
<keyword evidence="2" id="KW-1185">Reference proteome</keyword>
<comment type="caution">
    <text evidence="1">The sequence shown here is derived from an EMBL/GenBank/DDBJ whole genome shotgun (WGS) entry which is preliminary data.</text>
</comment>
<protein>
    <submittedName>
        <fullName evidence="1">Uncharacterized protein</fullName>
    </submittedName>
</protein>
<proteinExistence type="predicted"/>
<sequence length="226" mass="25981">MLSPPFLVVDFEMAAMNAIRRTFTASVLKGCLFHFTQCLYRKMQKAHLQTRYAEDPDFSLKMRMLFALAFLPDHQIRAAYEAIRPLMPPEATKVLKHLEKNFILGKLRTLGPVHMRMPPLFPPQVWSVADLVDAGQPRNTNHVEAWHRRFKSVVGVSHPGVFRLIDALRREQKETELAAQALLRGQAPPPPSRARQKREEALLKLVEQRPMMTVHNFLKGVAHHLK</sequence>
<organism evidence="1 2">
    <name type="scientific">Ixodes persulcatus</name>
    <name type="common">Taiga tick</name>
    <dbReference type="NCBI Taxonomy" id="34615"/>
    <lineage>
        <taxon>Eukaryota</taxon>
        <taxon>Metazoa</taxon>
        <taxon>Ecdysozoa</taxon>
        <taxon>Arthropoda</taxon>
        <taxon>Chelicerata</taxon>
        <taxon>Arachnida</taxon>
        <taxon>Acari</taxon>
        <taxon>Parasitiformes</taxon>
        <taxon>Ixodida</taxon>
        <taxon>Ixodoidea</taxon>
        <taxon>Ixodidae</taxon>
        <taxon>Ixodinae</taxon>
        <taxon>Ixodes</taxon>
    </lineage>
</organism>
<gene>
    <name evidence="1" type="ORF">HPB47_018976</name>
</gene>
<name>A0AC60QJE8_IXOPE</name>
<dbReference type="Proteomes" id="UP000805193">
    <property type="component" value="Unassembled WGS sequence"/>
</dbReference>
<accession>A0AC60QJE8</accession>
<dbReference type="EMBL" id="JABSTQ010008323">
    <property type="protein sequence ID" value="KAG0434638.1"/>
    <property type="molecule type" value="Genomic_DNA"/>
</dbReference>
<evidence type="ECO:0000313" key="2">
    <source>
        <dbReference type="Proteomes" id="UP000805193"/>
    </source>
</evidence>